<dbReference type="InterPro" id="IPR016186">
    <property type="entry name" value="C-type_lectin-like/link_sf"/>
</dbReference>
<evidence type="ECO:0000259" key="7">
    <source>
        <dbReference type="PROSITE" id="PS50958"/>
    </source>
</evidence>
<dbReference type="Pfam" id="PF00090">
    <property type="entry name" value="TSP_1"/>
    <property type="match status" value="1"/>
</dbReference>
<evidence type="ECO:0000313" key="10">
    <source>
        <dbReference type="Proteomes" id="UP000694865"/>
    </source>
</evidence>
<evidence type="ECO:0000259" key="9">
    <source>
        <dbReference type="PROSITE" id="PS51864"/>
    </source>
</evidence>
<keyword evidence="4 5" id="KW-0862">Zinc</keyword>
<keyword evidence="5" id="KW-0378">Hydrolase</keyword>
<dbReference type="InterPro" id="IPR001846">
    <property type="entry name" value="VWF_type-D"/>
</dbReference>
<proteinExistence type="predicted"/>
<evidence type="ECO:0000259" key="8">
    <source>
        <dbReference type="PROSITE" id="PS51233"/>
    </source>
</evidence>
<keyword evidence="2" id="KW-1015">Disulfide bond</keyword>
<keyword evidence="5" id="KW-0645">Protease</keyword>
<dbReference type="SUPFAM" id="SSF56436">
    <property type="entry name" value="C-type lectin-like"/>
    <property type="match status" value="1"/>
</dbReference>
<dbReference type="InterPro" id="IPR014853">
    <property type="entry name" value="VWF/SSPO/ZAN-like_Cys-rich_dom"/>
</dbReference>
<evidence type="ECO:0000256" key="4">
    <source>
        <dbReference type="PROSITE-ProRule" id="PRU01211"/>
    </source>
</evidence>
<dbReference type="InterPro" id="IPR043502">
    <property type="entry name" value="DNA/RNA_pol_sf"/>
</dbReference>
<dbReference type="Pfam" id="PF00094">
    <property type="entry name" value="VWD"/>
    <property type="match status" value="1"/>
</dbReference>
<name>A0ABM0MBR6_SACKO</name>
<dbReference type="Proteomes" id="UP000694865">
    <property type="component" value="Unplaced"/>
</dbReference>
<dbReference type="PROSITE" id="PS50958">
    <property type="entry name" value="SMB_2"/>
    <property type="match status" value="1"/>
</dbReference>
<dbReference type="Pfam" id="PF08742">
    <property type="entry name" value="C8"/>
    <property type="match status" value="1"/>
</dbReference>
<dbReference type="PROSITE" id="PS50041">
    <property type="entry name" value="C_TYPE_LECTIN_2"/>
    <property type="match status" value="2"/>
</dbReference>
<dbReference type="InterPro" id="IPR000884">
    <property type="entry name" value="TSP1_rpt"/>
</dbReference>
<dbReference type="SMART" id="SM00832">
    <property type="entry name" value="C8"/>
    <property type="match status" value="1"/>
</dbReference>
<gene>
    <name evidence="11" type="primary">LOC102803652</name>
</gene>
<dbReference type="SUPFAM" id="SSF56672">
    <property type="entry name" value="DNA/RNA polymerases"/>
    <property type="match status" value="1"/>
</dbReference>
<dbReference type="GeneID" id="102803652"/>
<dbReference type="InterPro" id="IPR024079">
    <property type="entry name" value="MetalloPept_cat_dom_sf"/>
</dbReference>
<dbReference type="InterPro" id="IPR001506">
    <property type="entry name" value="Peptidase_M12A"/>
</dbReference>
<dbReference type="CDD" id="cd04280">
    <property type="entry name" value="ZnMc_astacin_like"/>
    <property type="match status" value="1"/>
</dbReference>
<keyword evidence="1" id="KW-0106">Calcium</keyword>
<keyword evidence="4 5" id="KW-0479">Metal-binding</keyword>
<dbReference type="SUPFAM" id="SSF82895">
    <property type="entry name" value="TSP-1 type 1 repeat"/>
    <property type="match status" value="1"/>
</dbReference>
<dbReference type="Gene3D" id="3.10.100.10">
    <property type="entry name" value="Mannose-Binding Protein A, subunit A"/>
    <property type="match status" value="1"/>
</dbReference>
<dbReference type="InterPro" id="IPR034035">
    <property type="entry name" value="Astacin-like_dom"/>
</dbReference>
<evidence type="ECO:0000256" key="2">
    <source>
        <dbReference type="ARBA" id="ARBA00023157"/>
    </source>
</evidence>
<dbReference type="PROSITE" id="PS51233">
    <property type="entry name" value="VWFD"/>
    <property type="match status" value="1"/>
</dbReference>
<dbReference type="InterPro" id="IPR016187">
    <property type="entry name" value="CTDL_fold"/>
</dbReference>
<dbReference type="PROSITE" id="PS50092">
    <property type="entry name" value="TSP1"/>
    <property type="match status" value="1"/>
</dbReference>
<evidence type="ECO:0000256" key="5">
    <source>
        <dbReference type="RuleBase" id="RU361183"/>
    </source>
</evidence>
<dbReference type="InterPro" id="IPR036024">
    <property type="entry name" value="Somatomedin_B-like_dom_sf"/>
</dbReference>
<dbReference type="Gene3D" id="3.30.70.270">
    <property type="match status" value="1"/>
</dbReference>
<keyword evidence="5" id="KW-0482">Metalloprotease</keyword>
<feature type="domain" description="VWFD" evidence="8">
    <location>
        <begin position="617"/>
        <end position="789"/>
    </location>
</feature>
<dbReference type="InterPro" id="IPR036383">
    <property type="entry name" value="TSP1_rpt_sf"/>
</dbReference>
<dbReference type="PROSITE" id="PS51864">
    <property type="entry name" value="ASTACIN"/>
    <property type="match status" value="1"/>
</dbReference>
<dbReference type="CDD" id="cd00037">
    <property type="entry name" value="CLECT"/>
    <property type="match status" value="1"/>
</dbReference>
<sequence>MRIILDGLKDQVVNLVDDICVYNHTWDNHLKSLETVLKRLELAGLTAKPTKSFIGGVKLWIGLRKPHGNMRPVWVERAIPYNENTAYPWARFLASDAKCVIGVGNNENVFEWQFSNCQNAESFLCEFAESVNRNPDEAKSTRRAHSNPSIDDILRINRNLSEKRGITNNTDLYWTDTVIHFVFDRNPPNASSLDENGRRIVRNALKYLEEATMACIRFKEGVADDYISIINGDGCWSYIGRIGGKQELSLYDGNDGSCLRDGIIKHQALHALGFFHEHSRYDRDDYIEIQWDNIKPEYEGNFWKEYNMDLQSTMYDYGSIMHYGLYDFAIDPALPTMVLLQEYDGEVGQTNYISWTDYYEVRTIYKCDTVWSTWESWSDCTKTCGSGSRTRHRRCWNYDVPCGGPSFETRFCMIADCPQFIGYVYDSCWILPESLSTLEGTGNPHLDGDYATRTDKALKCASAASHVEELYFALGDGGACYAFSDYGLLSPAGSSDVCFEGLGTLIAIDVYKLQTLICPYADPYEFEGDMVFCIVPPGEPAVPFIDSCPNGYTCTNVSGDTDNPVAVCCPIKGYCGDVCGNDRKSKQIIERVCWCDTFCHSYGDCCPEYIDECEETVTCHGSGDPHYKTFDGTYYDYQGKCEYILMTNGCVNQGRYAVIVENELTWPGSPVTYTKQARIEVYYLVIELLPLKEVKINGTTVYPPITMNYLTIKNVGLYLVVTTGFGFRVSWDGWSVIRVDLVSSQLKNVCGLCGWFDYKTGHDLYTPDKMLTSDVNEFGNSWRTMEECMQVESGSDSYSDVTDKIRRYVDSSPCDLNPQNAEQALDICKSLIGALPECADTLPPDVYIDACKMDLCDSLPEDEAGGCAVLASYVALCQGEGIVISDWRENTACVPDSVCSGCHLYKVHLDKANWHTAKANCEANNGRLAKLNTKPIWNLVRRFIMNNEYSNVLKGFWFGLDDIISEGQFVWSDGTPLLPDDFTMWARNQPTSKPLKAAEQDCVQMWERRGLKWDDDKCVKKKGYVCEYDHACFEP</sequence>
<dbReference type="SUPFAM" id="SSF55486">
    <property type="entry name" value="Metalloproteases ('zincins'), catalytic domain"/>
    <property type="match status" value="1"/>
</dbReference>
<keyword evidence="3" id="KW-0325">Glycoprotein</keyword>
<evidence type="ECO:0000313" key="11">
    <source>
        <dbReference type="RefSeq" id="XP_006817457.1"/>
    </source>
</evidence>
<feature type="binding site" evidence="4">
    <location>
        <position position="266"/>
    </location>
    <ligand>
        <name>Zn(2+)</name>
        <dbReference type="ChEBI" id="CHEBI:29105"/>
        <note>catalytic</note>
    </ligand>
</feature>
<feature type="domain" description="C-type lectin" evidence="6">
    <location>
        <begin position="20"/>
        <end position="126"/>
    </location>
</feature>
<feature type="binding site" evidence="4">
    <location>
        <position position="270"/>
    </location>
    <ligand>
        <name>Zn(2+)</name>
        <dbReference type="ChEBI" id="CHEBI:29105"/>
        <note>catalytic</note>
    </ligand>
</feature>
<evidence type="ECO:0000256" key="3">
    <source>
        <dbReference type="ARBA" id="ARBA00023180"/>
    </source>
</evidence>
<dbReference type="Pfam" id="PF00059">
    <property type="entry name" value="Lectin_C"/>
    <property type="match status" value="1"/>
</dbReference>
<dbReference type="InterPro" id="IPR001212">
    <property type="entry name" value="Somatomedin_B_dom"/>
</dbReference>
<dbReference type="InterPro" id="IPR043128">
    <property type="entry name" value="Rev_trsase/Diguanyl_cyclase"/>
</dbReference>
<dbReference type="RefSeq" id="XP_006817457.1">
    <property type="nucleotide sequence ID" value="XM_006817394.1"/>
</dbReference>
<dbReference type="InterPro" id="IPR018378">
    <property type="entry name" value="C-type_lectin_CS"/>
</dbReference>
<protein>
    <recommendedName>
        <fullName evidence="5">Metalloendopeptidase</fullName>
        <ecNumber evidence="5">3.4.24.-</ecNumber>
    </recommendedName>
</protein>
<reference evidence="11" key="1">
    <citation type="submission" date="2025-08" db="UniProtKB">
        <authorList>
            <consortium name="RefSeq"/>
        </authorList>
    </citation>
    <scope>IDENTIFICATION</scope>
    <source>
        <tissue evidence="11">Testes</tissue>
    </source>
</reference>
<feature type="domain" description="Peptidase M12A" evidence="9">
    <location>
        <begin position="164"/>
        <end position="368"/>
    </location>
</feature>
<feature type="domain" description="SMB" evidence="7">
    <location>
        <begin position="564"/>
        <end position="617"/>
    </location>
</feature>
<dbReference type="Gene3D" id="2.20.100.10">
    <property type="entry name" value="Thrombospondin type-1 (TSP1) repeat"/>
    <property type="match status" value="1"/>
</dbReference>
<dbReference type="PRINTS" id="PR00480">
    <property type="entry name" value="ASTACIN"/>
</dbReference>
<dbReference type="Gene3D" id="3.40.390.10">
    <property type="entry name" value="Collagenase (Catalytic Domain)"/>
    <property type="match status" value="1"/>
</dbReference>
<dbReference type="SUPFAM" id="SSF90188">
    <property type="entry name" value="Somatomedin B domain"/>
    <property type="match status" value="1"/>
</dbReference>
<dbReference type="Pfam" id="PF01400">
    <property type="entry name" value="Astacin"/>
    <property type="match status" value="1"/>
</dbReference>
<comment type="caution">
    <text evidence="4">Lacks conserved residue(s) required for the propagation of feature annotation.</text>
</comment>
<organism evidence="10 11">
    <name type="scientific">Saccoglossus kowalevskii</name>
    <name type="common">Acorn worm</name>
    <dbReference type="NCBI Taxonomy" id="10224"/>
    <lineage>
        <taxon>Eukaryota</taxon>
        <taxon>Metazoa</taxon>
        <taxon>Hemichordata</taxon>
        <taxon>Enteropneusta</taxon>
        <taxon>Harrimaniidae</taxon>
        <taxon>Saccoglossus</taxon>
    </lineage>
</organism>
<feature type="binding site" evidence="4">
    <location>
        <position position="276"/>
    </location>
    <ligand>
        <name>Zn(2+)</name>
        <dbReference type="ChEBI" id="CHEBI:29105"/>
        <note>catalytic</note>
    </ligand>
</feature>
<accession>A0ABM0MBR6</accession>
<evidence type="ECO:0000256" key="1">
    <source>
        <dbReference type="ARBA" id="ARBA00022837"/>
    </source>
</evidence>
<keyword evidence="10" id="KW-1185">Reference proteome</keyword>
<dbReference type="SMART" id="SM00216">
    <property type="entry name" value="VWD"/>
    <property type="match status" value="1"/>
</dbReference>
<dbReference type="InterPro" id="IPR001304">
    <property type="entry name" value="C-type_lectin-like"/>
</dbReference>
<dbReference type="PROSITE" id="PS00615">
    <property type="entry name" value="C_TYPE_LECTIN_1"/>
    <property type="match status" value="1"/>
</dbReference>
<evidence type="ECO:0000259" key="6">
    <source>
        <dbReference type="PROSITE" id="PS50041"/>
    </source>
</evidence>
<dbReference type="SMART" id="SM00235">
    <property type="entry name" value="ZnMc"/>
    <property type="match status" value="1"/>
</dbReference>
<dbReference type="SMART" id="SM00034">
    <property type="entry name" value="CLECT"/>
    <property type="match status" value="1"/>
</dbReference>
<feature type="domain" description="C-type lectin" evidence="6">
    <location>
        <begin position="900"/>
        <end position="1027"/>
    </location>
</feature>
<dbReference type="EC" id="3.4.24.-" evidence="5"/>
<dbReference type="InterPro" id="IPR006026">
    <property type="entry name" value="Peptidase_Metallo"/>
</dbReference>
<dbReference type="PANTHER" id="PTHR10127:SF850">
    <property type="entry name" value="METALLOENDOPEPTIDASE"/>
    <property type="match status" value="1"/>
</dbReference>
<dbReference type="SMART" id="SM00209">
    <property type="entry name" value="TSP1"/>
    <property type="match status" value="1"/>
</dbReference>
<dbReference type="PANTHER" id="PTHR10127">
    <property type="entry name" value="DISCOIDIN, CUB, EGF, LAMININ , AND ZINC METALLOPROTEASE DOMAIN CONTAINING"/>
    <property type="match status" value="1"/>
</dbReference>
<comment type="cofactor">
    <cofactor evidence="4 5">
        <name>Zn(2+)</name>
        <dbReference type="ChEBI" id="CHEBI:29105"/>
    </cofactor>
    <text evidence="4 5">Binds 1 zinc ion per subunit.</text>
</comment>